<dbReference type="InterPro" id="IPR044730">
    <property type="entry name" value="RNase_H-like_dom_plant"/>
</dbReference>
<evidence type="ECO:0000313" key="3">
    <source>
        <dbReference type="RefSeq" id="XP_056850873.1"/>
    </source>
</evidence>
<accession>A0A9W3CH12</accession>
<organism evidence="2 3">
    <name type="scientific">Raphanus sativus</name>
    <name type="common">Radish</name>
    <name type="synonym">Raphanus raphanistrum var. sativus</name>
    <dbReference type="NCBI Taxonomy" id="3726"/>
    <lineage>
        <taxon>Eukaryota</taxon>
        <taxon>Viridiplantae</taxon>
        <taxon>Streptophyta</taxon>
        <taxon>Embryophyta</taxon>
        <taxon>Tracheophyta</taxon>
        <taxon>Spermatophyta</taxon>
        <taxon>Magnoliopsida</taxon>
        <taxon>eudicotyledons</taxon>
        <taxon>Gunneridae</taxon>
        <taxon>Pentapetalae</taxon>
        <taxon>rosids</taxon>
        <taxon>malvids</taxon>
        <taxon>Brassicales</taxon>
        <taxon>Brassicaceae</taxon>
        <taxon>Brassiceae</taxon>
        <taxon>Raphanus</taxon>
    </lineage>
</organism>
<dbReference type="GO" id="GO:0004523">
    <property type="term" value="F:RNA-DNA hybrid ribonuclease activity"/>
    <property type="evidence" value="ECO:0007669"/>
    <property type="project" value="InterPro"/>
</dbReference>
<dbReference type="KEGG" id="rsz:130500152"/>
<dbReference type="Gene3D" id="3.30.420.10">
    <property type="entry name" value="Ribonuclease H-like superfamily/Ribonuclease H"/>
    <property type="match status" value="1"/>
</dbReference>
<evidence type="ECO:0000259" key="1">
    <source>
        <dbReference type="Pfam" id="PF13456"/>
    </source>
</evidence>
<dbReference type="SUPFAM" id="SSF53098">
    <property type="entry name" value="Ribonuclease H-like"/>
    <property type="match status" value="1"/>
</dbReference>
<protein>
    <submittedName>
        <fullName evidence="3">Uncharacterized protein LOC130500152</fullName>
    </submittedName>
</protein>
<dbReference type="AlphaFoldDB" id="A0A9W3CH12"/>
<dbReference type="Pfam" id="PF13456">
    <property type="entry name" value="RVT_3"/>
    <property type="match status" value="1"/>
</dbReference>
<keyword evidence="2" id="KW-1185">Reference proteome</keyword>
<dbReference type="InterPro" id="IPR012337">
    <property type="entry name" value="RNaseH-like_sf"/>
</dbReference>
<dbReference type="OrthoDB" id="1063463at2759"/>
<sequence>MDPPEVLRIAKGEATVWAEAQLTIPTQISTNTSSLEWMSMDSLRICFIDGAWRAKDKFSGQRWFYKKNRSTEKLMRAMNLRRSLSALHAECEALIWAMECMKTLNFSDVVFATDCFQLVKMVSSPGEWPAFATHLEEF</sequence>
<dbReference type="GeneID" id="130500152"/>
<evidence type="ECO:0000313" key="2">
    <source>
        <dbReference type="Proteomes" id="UP000504610"/>
    </source>
</evidence>
<name>A0A9W3CH12_RAPSA</name>
<dbReference type="RefSeq" id="XP_056850873.1">
    <property type="nucleotide sequence ID" value="XM_056994893.1"/>
</dbReference>
<dbReference type="PANTHER" id="PTHR34146:SF3">
    <property type="entry name" value="POLYNUCLEOTIDYL TRANSFERASE, RIBONUCLEASE H-LIKE SUPERFAMILY PROTEIN"/>
    <property type="match status" value="1"/>
</dbReference>
<reference evidence="3" key="2">
    <citation type="submission" date="2025-08" db="UniProtKB">
        <authorList>
            <consortium name="RefSeq"/>
        </authorList>
    </citation>
    <scope>IDENTIFICATION</scope>
    <source>
        <tissue evidence="3">Leaf</tissue>
    </source>
</reference>
<dbReference type="InterPro" id="IPR036397">
    <property type="entry name" value="RNaseH_sf"/>
</dbReference>
<dbReference type="Proteomes" id="UP000504610">
    <property type="component" value="Chromosome 9"/>
</dbReference>
<dbReference type="PANTHER" id="PTHR34146">
    <property type="entry name" value="POLYNUCLEOTIDYL TRANSFERASE, RIBONUCLEASE H-LIKE SUPERFAMILY PROTEIN-RELATED"/>
    <property type="match status" value="1"/>
</dbReference>
<dbReference type="GO" id="GO:0003676">
    <property type="term" value="F:nucleic acid binding"/>
    <property type="evidence" value="ECO:0007669"/>
    <property type="project" value="InterPro"/>
</dbReference>
<feature type="domain" description="RNase H type-1" evidence="1">
    <location>
        <begin position="48"/>
        <end position="124"/>
    </location>
</feature>
<dbReference type="InterPro" id="IPR002156">
    <property type="entry name" value="RNaseH_domain"/>
</dbReference>
<proteinExistence type="predicted"/>
<dbReference type="CDD" id="cd06222">
    <property type="entry name" value="RNase_H_like"/>
    <property type="match status" value="1"/>
</dbReference>
<reference evidence="2" key="1">
    <citation type="journal article" date="2019" name="Database">
        <title>The radish genome database (RadishGD): an integrated information resource for radish genomics.</title>
        <authorList>
            <person name="Yu H.J."/>
            <person name="Baek S."/>
            <person name="Lee Y.J."/>
            <person name="Cho A."/>
            <person name="Mun J.H."/>
        </authorList>
    </citation>
    <scope>NUCLEOTIDE SEQUENCE [LARGE SCALE GENOMIC DNA]</scope>
    <source>
        <strain evidence="2">cv. WK10039</strain>
    </source>
</reference>
<gene>
    <name evidence="3" type="primary">LOC130500152</name>
</gene>